<organism evidence="3 4">
    <name type="scientific">Negativicoccus succinicivorans</name>
    <dbReference type="NCBI Taxonomy" id="620903"/>
    <lineage>
        <taxon>Bacteria</taxon>
        <taxon>Bacillati</taxon>
        <taxon>Bacillota</taxon>
        <taxon>Negativicutes</taxon>
        <taxon>Veillonellales</taxon>
        <taxon>Veillonellaceae</taxon>
        <taxon>Negativicoccus</taxon>
    </lineage>
</organism>
<dbReference type="GeneID" id="93485837"/>
<keyword evidence="4" id="KW-1185">Reference proteome</keyword>
<dbReference type="GO" id="GO:0004066">
    <property type="term" value="F:asparagine synthase (glutamine-hydrolyzing) activity"/>
    <property type="evidence" value="ECO:0007669"/>
    <property type="project" value="InterPro"/>
</dbReference>
<gene>
    <name evidence="3" type="ORF">HNR45_000564</name>
</gene>
<dbReference type="PANTHER" id="PTHR43169:SF2">
    <property type="entry name" value="NAD_GMP SYNTHASE DOMAIN-CONTAINING PROTEIN"/>
    <property type="match status" value="1"/>
</dbReference>
<dbReference type="CDD" id="cd01990">
    <property type="entry name" value="LarE-like"/>
    <property type="match status" value="1"/>
</dbReference>
<sequence>MLTPETLAKLTRLRRLLKADERVVLAYSGGIDSSLLAYLGHQMLGDHLLAVTCVSPLLPPVERIAARRFAASHGIRHMEWPTPDLDCEAVAHNAPDRCYHCKYRRFAALLEYARTHGYRAVWEGSNIDDLGQYRPGLRALRELPVTSPYLGANFTKADIRDVARHLGLSIWDKPAVPCLATRFPYGTELDAPTLTKVAVMETLLRTVLGEPLRLRYDGRAATIEADAKRLARISAKRKQKLLQCVRQCGIAAVQFAPDGYRSGRYDHEDNKKTPR</sequence>
<dbReference type="EMBL" id="JACHHI010000002">
    <property type="protein sequence ID" value="MBB6477534.1"/>
    <property type="molecule type" value="Genomic_DNA"/>
</dbReference>
<comment type="caution">
    <text evidence="3">The sequence shown here is derived from an EMBL/GenBank/DDBJ whole genome shotgun (WGS) entry which is preliminary data.</text>
</comment>
<dbReference type="AlphaFoldDB" id="A0A841QY51"/>
<evidence type="ECO:0000313" key="3">
    <source>
        <dbReference type="EMBL" id="MBB6477534.1"/>
    </source>
</evidence>
<dbReference type="Proteomes" id="UP000591941">
    <property type="component" value="Unassembled WGS sequence"/>
</dbReference>
<proteinExistence type="predicted"/>
<dbReference type="PIRSF" id="PIRSF006661">
    <property type="entry name" value="PP-lp_UCP006661"/>
    <property type="match status" value="1"/>
</dbReference>
<evidence type="ECO:0000256" key="1">
    <source>
        <dbReference type="PIRSR" id="PIRSR006661-1"/>
    </source>
</evidence>
<dbReference type="GO" id="GO:0006529">
    <property type="term" value="P:asparagine biosynthetic process"/>
    <property type="evidence" value="ECO:0007669"/>
    <property type="project" value="InterPro"/>
</dbReference>
<dbReference type="PANTHER" id="PTHR43169">
    <property type="entry name" value="EXSB FAMILY PROTEIN"/>
    <property type="match status" value="1"/>
</dbReference>
<feature type="active site" description="Nucleophile and sulfur donor" evidence="1">
    <location>
        <position position="178"/>
    </location>
</feature>
<dbReference type="NCBIfam" id="TIGR00268">
    <property type="entry name" value="ATP-dependent sacrificial sulfur transferase LarE"/>
    <property type="match status" value="1"/>
</dbReference>
<dbReference type="InterPro" id="IPR052188">
    <property type="entry name" value="Ni-pincer_cofactor_biosynth"/>
</dbReference>
<dbReference type="SUPFAM" id="SSF52402">
    <property type="entry name" value="Adenine nucleotide alpha hydrolases-like"/>
    <property type="match status" value="1"/>
</dbReference>
<dbReference type="GO" id="GO:0016783">
    <property type="term" value="F:sulfurtransferase activity"/>
    <property type="evidence" value="ECO:0007669"/>
    <property type="project" value="InterPro"/>
</dbReference>
<dbReference type="Gene3D" id="3.40.50.620">
    <property type="entry name" value="HUPs"/>
    <property type="match status" value="1"/>
</dbReference>
<protein>
    <recommendedName>
        <fullName evidence="2">Asparagine synthetase domain-containing protein</fullName>
    </recommendedName>
</protein>
<dbReference type="Pfam" id="PF00733">
    <property type="entry name" value="Asn_synthase"/>
    <property type="match status" value="1"/>
</dbReference>
<reference evidence="3 4" key="1">
    <citation type="submission" date="2020-08" db="EMBL/GenBank/DDBJ databases">
        <title>Genomic Encyclopedia of Type Strains, Phase IV (KMG-IV): sequencing the most valuable type-strain genomes for metagenomic binning, comparative biology and taxonomic classification.</title>
        <authorList>
            <person name="Goeker M."/>
        </authorList>
    </citation>
    <scope>NUCLEOTIDE SEQUENCE [LARGE SCALE GENOMIC DNA]</scope>
    <source>
        <strain evidence="3 4">DSM 21255</strain>
    </source>
</reference>
<name>A0A841QY51_9FIRM</name>
<dbReference type="InterPro" id="IPR005232">
    <property type="entry name" value="LarE"/>
</dbReference>
<feature type="domain" description="Asparagine synthetase" evidence="2">
    <location>
        <begin position="14"/>
        <end position="87"/>
    </location>
</feature>
<dbReference type="InterPro" id="IPR014729">
    <property type="entry name" value="Rossmann-like_a/b/a_fold"/>
</dbReference>
<evidence type="ECO:0000313" key="4">
    <source>
        <dbReference type="Proteomes" id="UP000591941"/>
    </source>
</evidence>
<accession>A0A841QY51</accession>
<evidence type="ECO:0000259" key="2">
    <source>
        <dbReference type="Pfam" id="PF00733"/>
    </source>
</evidence>
<dbReference type="OrthoDB" id="9776919at2"/>
<dbReference type="InterPro" id="IPR001962">
    <property type="entry name" value="Asn_synthase"/>
</dbReference>
<dbReference type="RefSeq" id="WP_159823059.1">
    <property type="nucleotide sequence ID" value="NZ_CABWNB010000003.1"/>
</dbReference>